<protein>
    <submittedName>
        <fullName evidence="3">Dephospho-CoA kinase</fullName>
        <ecNumber evidence="3">2.7.1.24</ecNumber>
    </submittedName>
</protein>
<sequence length="84" mass="10252">MVDEVWVVAVNEERQLERLLKREKDLTKEQAIERIYSQMPTREKLKYAHRVIDNSGSFEDTKKQVLKLWTELQNDIKEYREDNR</sequence>
<keyword evidence="2" id="KW-0067">ATP-binding</keyword>
<dbReference type="PANTHER" id="PTHR10695:SF46">
    <property type="entry name" value="BIFUNCTIONAL COENZYME A SYNTHASE-RELATED"/>
    <property type="match status" value="1"/>
</dbReference>
<dbReference type="EMBL" id="CP059066">
    <property type="protein sequence ID" value="QSQ09553.1"/>
    <property type="molecule type" value="Genomic_DNA"/>
</dbReference>
<gene>
    <name evidence="3" type="primary">coaE</name>
    <name evidence="3" type="ORF">H0A61_01925</name>
</gene>
<dbReference type="InterPro" id="IPR027417">
    <property type="entry name" value="P-loop_NTPase"/>
</dbReference>
<keyword evidence="4" id="KW-1185">Reference proteome</keyword>
<dbReference type="CDD" id="cd02022">
    <property type="entry name" value="DPCK"/>
    <property type="match status" value="1"/>
</dbReference>
<evidence type="ECO:0000256" key="2">
    <source>
        <dbReference type="ARBA" id="ARBA00022840"/>
    </source>
</evidence>
<dbReference type="GO" id="GO:0015937">
    <property type="term" value="P:coenzyme A biosynthetic process"/>
    <property type="evidence" value="ECO:0007669"/>
    <property type="project" value="InterPro"/>
</dbReference>
<evidence type="ECO:0000313" key="4">
    <source>
        <dbReference type="Proteomes" id="UP000662904"/>
    </source>
</evidence>
<dbReference type="GO" id="GO:0005524">
    <property type="term" value="F:ATP binding"/>
    <property type="evidence" value="ECO:0007669"/>
    <property type="project" value="UniProtKB-KW"/>
</dbReference>
<dbReference type="GO" id="GO:0004140">
    <property type="term" value="F:dephospho-CoA kinase activity"/>
    <property type="evidence" value="ECO:0007669"/>
    <property type="project" value="UniProtKB-EC"/>
</dbReference>
<proteinExistence type="predicted"/>
<dbReference type="InterPro" id="IPR001977">
    <property type="entry name" value="Depp_CoAkinase"/>
</dbReference>
<evidence type="ECO:0000256" key="1">
    <source>
        <dbReference type="ARBA" id="ARBA00022741"/>
    </source>
</evidence>
<dbReference type="AlphaFoldDB" id="A0A8A0RMS3"/>
<keyword evidence="1" id="KW-0547">Nucleotide-binding</keyword>
<dbReference type="SUPFAM" id="SSF52540">
    <property type="entry name" value="P-loop containing nucleoside triphosphate hydrolases"/>
    <property type="match status" value="1"/>
</dbReference>
<keyword evidence="3" id="KW-0808">Transferase</keyword>
<dbReference type="EC" id="2.7.1.24" evidence="3"/>
<dbReference type="PANTHER" id="PTHR10695">
    <property type="entry name" value="DEPHOSPHO-COA KINASE-RELATED"/>
    <property type="match status" value="1"/>
</dbReference>
<reference evidence="3" key="1">
    <citation type="submission" date="2020-07" db="EMBL/GenBank/DDBJ databases">
        <title>Koleobacter methoxysyntrophicus gen. nov., sp. nov., a novel anaerobic bacterium isolated from deep subsurface oil field and proposal of Koleobacterales ord. nov. in the phylum Firmicutes.</title>
        <authorList>
            <person name="Sakamoto S."/>
            <person name="Tamaki H."/>
        </authorList>
    </citation>
    <scope>NUCLEOTIDE SEQUENCE</scope>
    <source>
        <strain evidence="3">NRmbB1</strain>
    </source>
</reference>
<dbReference type="KEGG" id="kme:H0A61_01925"/>
<dbReference type="Gene3D" id="3.40.50.300">
    <property type="entry name" value="P-loop containing nucleotide triphosphate hydrolases"/>
    <property type="match status" value="1"/>
</dbReference>
<evidence type="ECO:0000313" key="3">
    <source>
        <dbReference type="EMBL" id="QSQ09553.1"/>
    </source>
</evidence>
<accession>A0A8A0RMS3</accession>
<dbReference type="Pfam" id="PF01121">
    <property type="entry name" value="CoaE"/>
    <property type="match status" value="1"/>
</dbReference>
<dbReference type="PROSITE" id="PS51219">
    <property type="entry name" value="DPCK"/>
    <property type="match status" value="1"/>
</dbReference>
<name>A0A8A0RMS3_9FIRM</name>
<keyword evidence="3" id="KW-0418">Kinase</keyword>
<dbReference type="Proteomes" id="UP000662904">
    <property type="component" value="Chromosome"/>
</dbReference>
<organism evidence="3 4">
    <name type="scientific">Koleobacter methoxysyntrophicus</name>
    <dbReference type="NCBI Taxonomy" id="2751313"/>
    <lineage>
        <taxon>Bacteria</taxon>
        <taxon>Bacillati</taxon>
        <taxon>Bacillota</taxon>
        <taxon>Clostridia</taxon>
        <taxon>Koleobacterales</taxon>
        <taxon>Koleobacteraceae</taxon>
        <taxon>Koleobacter</taxon>
    </lineage>
</organism>